<comment type="caution">
    <text evidence="5">The sequence shown here is derived from an EMBL/GenBank/DDBJ whole genome shotgun (WGS) entry which is preliminary data.</text>
</comment>
<dbReference type="FunFam" id="1.25.40.10:FF:000442">
    <property type="entry name" value="Pentatricopeptide repeat-containing protein At3g49710"/>
    <property type="match status" value="1"/>
</dbReference>
<dbReference type="Pfam" id="PF20430">
    <property type="entry name" value="Eplus_motif"/>
    <property type="match status" value="1"/>
</dbReference>
<keyword evidence="2" id="KW-0677">Repeat</keyword>
<dbReference type="Gene3D" id="1.25.40.10">
    <property type="entry name" value="Tetratricopeptide repeat domain"/>
    <property type="match status" value="4"/>
</dbReference>
<dbReference type="EMBL" id="BAABME010001910">
    <property type="protein sequence ID" value="GAA0152088.1"/>
    <property type="molecule type" value="Genomic_DNA"/>
</dbReference>
<dbReference type="Pfam" id="PF01535">
    <property type="entry name" value="PPR"/>
    <property type="match status" value="5"/>
</dbReference>
<dbReference type="SUPFAM" id="SSF48452">
    <property type="entry name" value="TPR-like"/>
    <property type="match status" value="1"/>
</dbReference>
<feature type="repeat" description="PPR" evidence="3">
    <location>
        <begin position="267"/>
        <end position="301"/>
    </location>
</feature>
<sequence length="671" mass="75667">MQRRYNMMIDPSMYPILIKSNGEYGIVFHAHLLKLGLEFDKYIGNVMIGLYGKYGPVEDARRLFDEMSERSVFDWNVMISGYWNWGNKEEAEKLFDLMMEKNVVTWTTMVTGYARMKDLDNARKCFDKMPERSVVSWNAMLAGYAQNGLAKEAALLFDDMVDSGVKPNEKTWVSVISACSLRGDLALAKSLETMINDKQIRLNVFIKSALLDMHAKCGNIMMAKKIFDELGESNNSVSWNAMISAYARIGDLTSAKELFDQMPDKNDIVSWNSMIAGYAQNGQSAAAIELFKEMAKNRLVTPDEVTAISVLSACGHLGALGLGNDVIRYLRESQIDFSRSIYNALIFMYSKCGSMKDAENIFYEMKSRDVISYNTLITGFATYGNGKKAVKLLWKMDQEGVSPDRITFIGVLTACSHAGLSREGRKVFKSIQNPDIDHYACMVDLLGRVGELDEAKYLIESMPMAPHAGVYGSLLSASRTYKRIDLGEFAATKLFELEPDNSGNYVLLSNIYASEGRWTDVETIRGLMKTHRVKKTGAWSSVEYKGKMHKFIVGDRSHERSGDIYQILKELMKKMQDAGYIADKGAVLRDVEEEEKEEMVGVHSEKLAIAFALLVSEPGGVIRVVKNLRVCSDCHTAIKIISRLENREIIVRDNNRFHTFHHGICSCNDFW</sequence>
<evidence type="ECO:0000313" key="6">
    <source>
        <dbReference type="Proteomes" id="UP001454036"/>
    </source>
</evidence>
<dbReference type="InterPro" id="IPR032867">
    <property type="entry name" value="DYW_dom"/>
</dbReference>
<dbReference type="FunFam" id="1.25.40.10:FF:000366">
    <property type="entry name" value="Pentatricopeptide (PPR) repeat-containing protein"/>
    <property type="match status" value="1"/>
</dbReference>
<evidence type="ECO:0000256" key="2">
    <source>
        <dbReference type="ARBA" id="ARBA00022737"/>
    </source>
</evidence>
<keyword evidence="6" id="KW-1185">Reference proteome</keyword>
<reference evidence="5 6" key="1">
    <citation type="submission" date="2024-01" db="EMBL/GenBank/DDBJ databases">
        <title>The complete chloroplast genome sequence of Lithospermum erythrorhizon: insights into the phylogenetic relationship among Boraginaceae species and the maternal lineages of purple gromwells.</title>
        <authorList>
            <person name="Okada T."/>
            <person name="Watanabe K."/>
        </authorList>
    </citation>
    <scope>NUCLEOTIDE SEQUENCE [LARGE SCALE GENOMIC DNA]</scope>
</reference>
<dbReference type="InterPro" id="IPR046848">
    <property type="entry name" value="E_motif"/>
</dbReference>
<dbReference type="PANTHER" id="PTHR47926:SF373">
    <property type="entry name" value="TETRATRICOPEPTIDE-LIKE HELICAL DOMAIN SUPERFAMILY, DYW DOMAIN-CONTAINING PROTEIN"/>
    <property type="match status" value="1"/>
</dbReference>
<dbReference type="AlphaFoldDB" id="A0AAV3PPF3"/>
<name>A0AAV3PPF3_LITER</name>
<protein>
    <recommendedName>
        <fullName evidence="4">DYW domain-containing protein</fullName>
    </recommendedName>
</protein>
<dbReference type="GO" id="GO:0003723">
    <property type="term" value="F:RNA binding"/>
    <property type="evidence" value="ECO:0007669"/>
    <property type="project" value="InterPro"/>
</dbReference>
<feature type="domain" description="DYW" evidence="4">
    <location>
        <begin position="579"/>
        <end position="671"/>
    </location>
</feature>
<feature type="repeat" description="PPR" evidence="3">
    <location>
        <begin position="71"/>
        <end position="105"/>
    </location>
</feature>
<dbReference type="NCBIfam" id="TIGR00756">
    <property type="entry name" value="PPR"/>
    <property type="match status" value="8"/>
</dbReference>
<dbReference type="Pfam" id="PF14432">
    <property type="entry name" value="DYW_deaminase"/>
    <property type="match status" value="1"/>
</dbReference>
<dbReference type="FunFam" id="1.25.40.10:FF:000031">
    <property type="entry name" value="Pentatricopeptide repeat-containing protein mitochondrial"/>
    <property type="match status" value="1"/>
</dbReference>
<dbReference type="GO" id="GO:0009451">
    <property type="term" value="P:RNA modification"/>
    <property type="evidence" value="ECO:0007669"/>
    <property type="project" value="InterPro"/>
</dbReference>
<dbReference type="FunFam" id="1.25.40.10:FF:000596">
    <property type="entry name" value="Pentatricopeptide repeat-containing protein, mitochondrial"/>
    <property type="match status" value="1"/>
</dbReference>
<proteinExistence type="inferred from homology"/>
<organism evidence="5 6">
    <name type="scientific">Lithospermum erythrorhizon</name>
    <name type="common">Purple gromwell</name>
    <name type="synonym">Lithospermum officinale var. erythrorhizon</name>
    <dbReference type="NCBI Taxonomy" id="34254"/>
    <lineage>
        <taxon>Eukaryota</taxon>
        <taxon>Viridiplantae</taxon>
        <taxon>Streptophyta</taxon>
        <taxon>Embryophyta</taxon>
        <taxon>Tracheophyta</taxon>
        <taxon>Spermatophyta</taxon>
        <taxon>Magnoliopsida</taxon>
        <taxon>eudicotyledons</taxon>
        <taxon>Gunneridae</taxon>
        <taxon>Pentapetalae</taxon>
        <taxon>asterids</taxon>
        <taxon>lamiids</taxon>
        <taxon>Boraginales</taxon>
        <taxon>Boraginaceae</taxon>
        <taxon>Boraginoideae</taxon>
        <taxon>Lithospermeae</taxon>
        <taxon>Lithospermum</taxon>
    </lineage>
</organism>
<evidence type="ECO:0000256" key="3">
    <source>
        <dbReference type="PROSITE-ProRule" id="PRU00708"/>
    </source>
</evidence>
<dbReference type="GO" id="GO:0008270">
    <property type="term" value="F:zinc ion binding"/>
    <property type="evidence" value="ECO:0007669"/>
    <property type="project" value="InterPro"/>
</dbReference>
<dbReference type="PANTHER" id="PTHR47926">
    <property type="entry name" value="PENTATRICOPEPTIDE REPEAT-CONTAINING PROTEIN"/>
    <property type="match status" value="1"/>
</dbReference>
<dbReference type="Pfam" id="PF13041">
    <property type="entry name" value="PPR_2"/>
    <property type="match status" value="3"/>
</dbReference>
<gene>
    <name evidence="5" type="ORF">LIER_10657</name>
</gene>
<dbReference type="InterPro" id="IPR011990">
    <property type="entry name" value="TPR-like_helical_dom_sf"/>
</dbReference>
<evidence type="ECO:0000313" key="5">
    <source>
        <dbReference type="EMBL" id="GAA0152088.1"/>
    </source>
</evidence>
<feature type="repeat" description="PPR" evidence="3">
    <location>
        <begin position="369"/>
        <end position="403"/>
    </location>
</feature>
<dbReference type="InterPro" id="IPR046849">
    <property type="entry name" value="E2_motif"/>
</dbReference>
<evidence type="ECO:0000259" key="4">
    <source>
        <dbReference type="Pfam" id="PF14432"/>
    </source>
</evidence>
<accession>A0AAV3PPF3</accession>
<dbReference type="PROSITE" id="PS51375">
    <property type="entry name" value="PPR"/>
    <property type="match status" value="7"/>
</dbReference>
<feature type="repeat" description="PPR" evidence="3">
    <location>
        <begin position="40"/>
        <end position="70"/>
    </location>
</feature>
<feature type="repeat" description="PPR" evidence="3">
    <location>
        <begin position="338"/>
        <end position="368"/>
    </location>
</feature>
<feature type="repeat" description="PPR" evidence="3">
    <location>
        <begin position="133"/>
        <end position="167"/>
    </location>
</feature>
<comment type="similarity">
    <text evidence="1">Belongs to the PPR family. PCMP-H subfamily.</text>
</comment>
<evidence type="ECO:0000256" key="1">
    <source>
        <dbReference type="ARBA" id="ARBA00006643"/>
    </source>
</evidence>
<dbReference type="Proteomes" id="UP001454036">
    <property type="component" value="Unassembled WGS sequence"/>
</dbReference>
<dbReference type="InterPro" id="IPR002885">
    <property type="entry name" value="PPR_rpt"/>
</dbReference>
<feature type="repeat" description="PPR" evidence="3">
    <location>
        <begin position="235"/>
        <end position="265"/>
    </location>
</feature>
<dbReference type="Pfam" id="PF20431">
    <property type="entry name" value="E_motif"/>
    <property type="match status" value="1"/>
</dbReference>
<dbReference type="InterPro" id="IPR046960">
    <property type="entry name" value="PPR_At4g14850-like_plant"/>
</dbReference>